<protein>
    <submittedName>
        <fullName evidence="3">Uncharacterized protein</fullName>
    </submittedName>
</protein>
<feature type="region of interest" description="Disordered" evidence="1">
    <location>
        <begin position="60"/>
        <end position="80"/>
    </location>
</feature>
<name>A0A915KXT2_ROMCU</name>
<sequence>MGVDLSIGARARVEISSSVSFKKLVICLAVAVISDGVASIGRADTSVDGGSLAMFKSKISVSKSSSSAGSTSTSMGWSSSSSAVSVCTEAIVGMGYAYTGAGNENRFWKSMIGMNDE</sequence>
<proteinExistence type="predicted"/>
<dbReference type="Proteomes" id="UP000887565">
    <property type="component" value="Unplaced"/>
</dbReference>
<accession>A0A915KXT2</accession>
<organism evidence="2 3">
    <name type="scientific">Romanomermis culicivorax</name>
    <name type="common">Nematode worm</name>
    <dbReference type="NCBI Taxonomy" id="13658"/>
    <lineage>
        <taxon>Eukaryota</taxon>
        <taxon>Metazoa</taxon>
        <taxon>Ecdysozoa</taxon>
        <taxon>Nematoda</taxon>
        <taxon>Enoplea</taxon>
        <taxon>Dorylaimia</taxon>
        <taxon>Mermithida</taxon>
        <taxon>Mermithoidea</taxon>
        <taxon>Mermithidae</taxon>
        <taxon>Romanomermis</taxon>
    </lineage>
</organism>
<evidence type="ECO:0000313" key="2">
    <source>
        <dbReference type="Proteomes" id="UP000887565"/>
    </source>
</evidence>
<evidence type="ECO:0000256" key="1">
    <source>
        <dbReference type="SAM" id="MobiDB-lite"/>
    </source>
</evidence>
<dbReference type="AlphaFoldDB" id="A0A915KXT2"/>
<dbReference type="WBParaSite" id="nRc.2.0.1.t43284-RA">
    <property type="protein sequence ID" value="nRc.2.0.1.t43284-RA"/>
    <property type="gene ID" value="nRc.2.0.1.g43284"/>
</dbReference>
<evidence type="ECO:0000313" key="3">
    <source>
        <dbReference type="WBParaSite" id="nRc.2.0.1.t43284-RA"/>
    </source>
</evidence>
<keyword evidence="2" id="KW-1185">Reference proteome</keyword>
<reference evidence="3" key="1">
    <citation type="submission" date="2022-11" db="UniProtKB">
        <authorList>
            <consortium name="WormBaseParasite"/>
        </authorList>
    </citation>
    <scope>IDENTIFICATION</scope>
</reference>